<dbReference type="PANTHER" id="PTHR46268">
    <property type="entry name" value="STRESS RESPONSE PROTEIN NHAX"/>
    <property type="match status" value="1"/>
</dbReference>
<feature type="domain" description="UspA" evidence="2">
    <location>
        <begin position="1"/>
        <end position="136"/>
    </location>
</feature>
<dbReference type="AlphaFoldDB" id="A0A1J5T0A2"/>
<name>A0A1J5T0A2_9ZZZZ</name>
<protein>
    <submittedName>
        <fullName evidence="3">TRAP-T-associated universal stress protein TeaD</fullName>
    </submittedName>
</protein>
<dbReference type="CDD" id="cd00293">
    <property type="entry name" value="USP-like"/>
    <property type="match status" value="1"/>
</dbReference>
<proteinExistence type="inferred from homology"/>
<dbReference type="InterPro" id="IPR006015">
    <property type="entry name" value="Universal_stress_UspA"/>
</dbReference>
<dbReference type="InterPro" id="IPR014729">
    <property type="entry name" value="Rossmann-like_a/b/a_fold"/>
</dbReference>
<evidence type="ECO:0000313" key="3">
    <source>
        <dbReference type="EMBL" id="OIR13619.1"/>
    </source>
</evidence>
<accession>A0A1J5T0A2</accession>
<dbReference type="PRINTS" id="PR01438">
    <property type="entry name" value="UNVRSLSTRESS"/>
</dbReference>
<evidence type="ECO:0000256" key="1">
    <source>
        <dbReference type="ARBA" id="ARBA00008791"/>
    </source>
</evidence>
<sequence length="139" mass="15272">MYKTILVTLDGTKTDRAIVEHIKPLALQMGSRIVLLHVADGWAARLFGPDAVSPEVSEDQTYLESIRAEFAVAGISAETALAFGDPGREIVRWVKQNGCDLVAMSTHGHRFLGDLFLGSTARHVRHSITTPLLLVRGWH</sequence>
<reference evidence="3" key="1">
    <citation type="submission" date="2016-10" db="EMBL/GenBank/DDBJ databases">
        <title>Sequence of Gallionella enrichment culture.</title>
        <authorList>
            <person name="Poehlein A."/>
            <person name="Muehling M."/>
            <person name="Daniel R."/>
        </authorList>
    </citation>
    <scope>NUCLEOTIDE SEQUENCE</scope>
</reference>
<comment type="caution">
    <text evidence="3">The sequence shown here is derived from an EMBL/GenBank/DDBJ whole genome shotgun (WGS) entry which is preliminary data.</text>
</comment>
<dbReference type="EMBL" id="MLJW01000014">
    <property type="protein sequence ID" value="OIR13619.1"/>
    <property type="molecule type" value="Genomic_DNA"/>
</dbReference>
<gene>
    <name evidence="3" type="primary">teaD_3</name>
    <name evidence="3" type="ORF">GALL_54380</name>
</gene>
<dbReference type="InterPro" id="IPR006016">
    <property type="entry name" value="UspA"/>
</dbReference>
<comment type="similarity">
    <text evidence="1">Belongs to the universal stress protein A family.</text>
</comment>
<dbReference type="Pfam" id="PF00582">
    <property type="entry name" value="Usp"/>
    <property type="match status" value="1"/>
</dbReference>
<dbReference type="SUPFAM" id="SSF52402">
    <property type="entry name" value="Adenine nucleotide alpha hydrolases-like"/>
    <property type="match status" value="1"/>
</dbReference>
<organism evidence="3">
    <name type="scientific">mine drainage metagenome</name>
    <dbReference type="NCBI Taxonomy" id="410659"/>
    <lineage>
        <taxon>unclassified sequences</taxon>
        <taxon>metagenomes</taxon>
        <taxon>ecological metagenomes</taxon>
    </lineage>
</organism>
<dbReference type="PANTHER" id="PTHR46268:SF15">
    <property type="entry name" value="UNIVERSAL STRESS PROTEIN HP_0031"/>
    <property type="match status" value="1"/>
</dbReference>
<evidence type="ECO:0000259" key="2">
    <source>
        <dbReference type="Pfam" id="PF00582"/>
    </source>
</evidence>
<dbReference type="Gene3D" id="3.40.50.620">
    <property type="entry name" value="HUPs"/>
    <property type="match status" value="1"/>
</dbReference>